<reference evidence="1 2" key="1">
    <citation type="submission" date="2024-01" db="EMBL/GenBank/DDBJ databases">
        <authorList>
            <person name="Guinet B."/>
        </authorList>
    </citation>
    <scope>NUCLEOTIDE SEQUENCE [LARGE SCALE GENOMIC DNA]</scope>
</reference>
<proteinExistence type="predicted"/>
<sequence length="576" mass="65908">MLLKNTNYAFFSFFLYPPGRLRLKDPQGFEGVRETLRYYEHYVLPAVLPFGYTLANVHQTLYEEQLNVRSSPGQLDYRIKLITDSINVEDFMNNDWSELESSNNVWINSNINLSLIKEALFNSQLAATARMSVYATSVYIRPAQSNVRKLFNFVNVAGFETDDVIFKQRLNCAILGIEHGEWFLVFDRPGEMSFINCQSYEPTTAHPEPIQILQMYLVHVSAVDVSSPDLPPVHVTTRINDYLRADDSEEYLYFASNFLQNLINLVPLGADSFIKIQTRRSAVLPQFIASYSHAIEKFTKGDTVAPTIYYIKQINKNEPFTKTLELLETRQLIDVATAIVQRGHLFGDGCTPLPTDTAPSTTSVYIVATGQDHHMFLTKGAVCERLPVLDAPPFLFLTKPAEGFMRASVMSIHHKTFGLIISPQYRIVWPSASSTSYNVDLSTTCFMRQNRELEAIVELKTRLFTADTSIIRKIQEYRHDPLSFNCYRVKRGNLNFLMFIPTCVHDTVMNRDFLADLEDWESRIQKELCMKSMLLKNNPKAARYLNALIGATFELLKYIKGLKRKIYAIYPSPPSD</sequence>
<accession>A0ABC8QPQ2</accession>
<keyword evidence="2" id="KW-1185">Reference proteome</keyword>
<dbReference type="Proteomes" id="UP001642380">
    <property type="component" value="Unassembled WGS sequence"/>
</dbReference>
<evidence type="ECO:0000313" key="2">
    <source>
        <dbReference type="Proteomes" id="UP001642380"/>
    </source>
</evidence>
<gene>
    <name evidence="1" type="ORF">CCFV1_ORF056</name>
</gene>
<dbReference type="EMBL" id="CAUOPR010000001">
    <property type="protein sequence ID" value="CAJ2002102.1"/>
    <property type="molecule type" value="Genomic_DNA"/>
</dbReference>
<organism evidence="1 2">
    <name type="scientific">Cotesia congregata filamentous virus 1</name>
    <dbReference type="NCBI Taxonomy" id="3064291"/>
    <lineage>
        <taxon>Viruses</taxon>
        <taxon>Viruses incertae sedis</taxon>
        <taxon>Naldaviricetes</taxon>
        <taxon>Lefavirales</taxon>
        <taxon>Filamentoviridae</taxon>
        <taxon>Betafilamentovirus</taxon>
        <taxon>Betafilamentovirus cocongregatae</taxon>
    </lineage>
</organism>
<protein>
    <submittedName>
        <fullName evidence="1">Uncharacterized protein</fullName>
    </submittedName>
</protein>
<comment type="caution">
    <text evidence="1">The sequence shown here is derived from an EMBL/GenBank/DDBJ whole genome shotgun (WGS) entry which is preliminary data.</text>
</comment>
<name>A0ABC8QPQ2_9VIRU</name>
<evidence type="ECO:0000313" key="1">
    <source>
        <dbReference type="EMBL" id="CAJ2002102.1"/>
    </source>
</evidence>